<dbReference type="AlphaFoldDB" id="A0A507FSB3"/>
<dbReference type="OrthoDB" id="5925at2759"/>
<accession>A0A507FSB3</accession>
<evidence type="ECO:0000256" key="8">
    <source>
        <dbReference type="ARBA" id="ARBA00022723"/>
    </source>
</evidence>
<evidence type="ECO:0000256" key="3">
    <source>
        <dbReference type="ARBA" id="ARBA00012951"/>
    </source>
</evidence>
<evidence type="ECO:0000256" key="4">
    <source>
        <dbReference type="ARBA" id="ARBA00022448"/>
    </source>
</evidence>
<feature type="binding site" description="covalent" evidence="16">
    <location>
        <position position="233"/>
    </location>
    <ligand>
        <name>heme c</name>
        <dbReference type="ChEBI" id="CHEBI:61717"/>
    </ligand>
</feature>
<keyword evidence="7" id="KW-0812">Transmembrane</keyword>
<feature type="binding site" description="covalent" evidence="16">
    <location>
        <position position="114"/>
    </location>
    <ligand>
        <name>heme c</name>
        <dbReference type="ChEBI" id="CHEBI:61717"/>
    </ligand>
</feature>
<gene>
    <name evidence="18" type="ORF">CcCBS67573_g00331</name>
</gene>
<dbReference type="PROSITE" id="PS51007">
    <property type="entry name" value="CYTC"/>
    <property type="match status" value="1"/>
</dbReference>
<sequence>MFFTRLARSSRVAQWSPVRFASTSTTATPNKITASFLAKSAVLCSVAGVSIAAIVPDDIIDPLLPAGADAFDLIENGMHAPHQDWDHRAWNKTFDHQSIRRGYQVYREVCAACHSMSLISWRNLVGVSHTEAEVKEMAAEYEYEDGPNDQGEMFKRPGKLSDRFPVAYPNEEAARAANGGAYPPDLSCIVKARHGEEDYIFALLLGYTEPPPGISIRDGLHFNRYFPGGAISMARALYDEVVDYEDGTPNNASQLAKDVTTFLTWASYPEHDERKKMGMKSIAIMGILFGLSIWYKRFKWSPIKTRQIVYKAPKVRDV</sequence>
<evidence type="ECO:0000256" key="13">
    <source>
        <dbReference type="ARBA" id="ARBA00023128"/>
    </source>
</evidence>
<feature type="binding site" description="covalent" evidence="16">
    <location>
        <position position="110"/>
    </location>
    <ligand>
        <name>heme c</name>
        <dbReference type="ChEBI" id="CHEBI:61717"/>
    </ligand>
</feature>
<dbReference type="PANTHER" id="PTHR10266">
    <property type="entry name" value="CYTOCHROME C1"/>
    <property type="match status" value="1"/>
</dbReference>
<keyword evidence="13" id="KW-0496">Mitochondrion</keyword>
<keyword evidence="12 16" id="KW-0408">Iron</keyword>
<keyword evidence="8 16" id="KW-0479">Metal-binding</keyword>
<dbReference type="EC" id="7.1.1.8" evidence="3"/>
<keyword evidence="9" id="KW-0999">Mitochondrion inner membrane</keyword>
<keyword evidence="4" id="KW-0813">Transport</keyword>
<dbReference type="InterPro" id="IPR009056">
    <property type="entry name" value="Cyt_c-like_dom"/>
</dbReference>
<feature type="binding site" description="covalent" evidence="16">
    <location>
        <position position="113"/>
    </location>
    <ligand>
        <name>heme c</name>
        <dbReference type="ChEBI" id="CHEBI:61717"/>
    </ligand>
</feature>
<evidence type="ECO:0000256" key="16">
    <source>
        <dbReference type="PIRSR" id="PIRSR602326-1"/>
    </source>
</evidence>
<organism evidence="18 19">
    <name type="scientific">Chytriomyces confervae</name>
    <dbReference type="NCBI Taxonomy" id="246404"/>
    <lineage>
        <taxon>Eukaryota</taxon>
        <taxon>Fungi</taxon>
        <taxon>Fungi incertae sedis</taxon>
        <taxon>Chytridiomycota</taxon>
        <taxon>Chytridiomycota incertae sedis</taxon>
        <taxon>Chytridiomycetes</taxon>
        <taxon>Chytridiales</taxon>
        <taxon>Chytriomycetaceae</taxon>
        <taxon>Chytriomyces</taxon>
    </lineage>
</organism>
<evidence type="ECO:0000256" key="15">
    <source>
        <dbReference type="ARBA" id="ARBA00029351"/>
    </source>
</evidence>
<comment type="catalytic activity">
    <reaction evidence="15">
        <text>a quinol + 2 Fe(III)-[cytochrome c](out) = a quinone + 2 Fe(II)-[cytochrome c](out) + 2 H(+)(out)</text>
        <dbReference type="Rhea" id="RHEA:11484"/>
        <dbReference type="Rhea" id="RHEA-COMP:10350"/>
        <dbReference type="Rhea" id="RHEA-COMP:14399"/>
        <dbReference type="ChEBI" id="CHEBI:15378"/>
        <dbReference type="ChEBI" id="CHEBI:24646"/>
        <dbReference type="ChEBI" id="CHEBI:29033"/>
        <dbReference type="ChEBI" id="CHEBI:29034"/>
        <dbReference type="ChEBI" id="CHEBI:132124"/>
        <dbReference type="EC" id="7.1.1.8"/>
    </reaction>
</comment>
<evidence type="ECO:0000313" key="19">
    <source>
        <dbReference type="Proteomes" id="UP000320333"/>
    </source>
</evidence>
<evidence type="ECO:0000256" key="7">
    <source>
        <dbReference type="ARBA" id="ARBA00022692"/>
    </source>
</evidence>
<keyword evidence="6" id="KW-0679">Respiratory chain</keyword>
<keyword evidence="5 16" id="KW-0349">Heme</keyword>
<dbReference type="FunFam" id="1.20.5.100:FF:000003">
    <property type="entry name" value="Cytochrome c1, heme protein, mitochondrial"/>
    <property type="match status" value="1"/>
</dbReference>
<evidence type="ECO:0000256" key="5">
    <source>
        <dbReference type="ARBA" id="ARBA00022617"/>
    </source>
</evidence>
<evidence type="ECO:0000256" key="12">
    <source>
        <dbReference type="ARBA" id="ARBA00023004"/>
    </source>
</evidence>
<dbReference type="FunFam" id="1.10.760.10:FF:000002">
    <property type="entry name" value="Cytochrome c1, heme protein"/>
    <property type="match status" value="1"/>
</dbReference>
<comment type="subcellular location">
    <subcellularLocation>
        <location evidence="1">Mitochondrion inner membrane</location>
    </subcellularLocation>
</comment>
<protein>
    <recommendedName>
        <fullName evidence="3">quinol--cytochrome-c reductase</fullName>
        <ecNumber evidence="3">7.1.1.8</ecNumber>
    </recommendedName>
</protein>
<dbReference type="Proteomes" id="UP000320333">
    <property type="component" value="Unassembled WGS sequence"/>
</dbReference>
<comment type="caution">
    <text evidence="18">The sequence shown here is derived from an EMBL/GenBank/DDBJ whole genome shotgun (WGS) entry which is preliminary data.</text>
</comment>
<keyword evidence="11" id="KW-1133">Transmembrane helix</keyword>
<evidence type="ECO:0000256" key="10">
    <source>
        <dbReference type="ARBA" id="ARBA00022982"/>
    </source>
</evidence>
<evidence type="ECO:0000256" key="2">
    <source>
        <dbReference type="ARBA" id="ARBA00006488"/>
    </source>
</evidence>
<dbReference type="PRINTS" id="PR00603">
    <property type="entry name" value="CYTOCHROMEC1"/>
</dbReference>
<comment type="cofactor">
    <cofactor evidence="16">
        <name>heme c</name>
        <dbReference type="ChEBI" id="CHEBI:61717"/>
    </cofactor>
    <text evidence="16">Binds 1 heme c group covalently per subunit.</text>
</comment>
<dbReference type="Pfam" id="PF02167">
    <property type="entry name" value="Cytochrom_C1"/>
    <property type="match status" value="1"/>
</dbReference>
<dbReference type="SUPFAM" id="SSF81496">
    <property type="entry name" value="Cytochrome c1 subunit of cytochrome bc1 complex (Ubiquinol-cytochrome c reductase), transmembrane anchor"/>
    <property type="match status" value="1"/>
</dbReference>
<evidence type="ECO:0000259" key="17">
    <source>
        <dbReference type="PROSITE" id="PS51007"/>
    </source>
</evidence>
<keyword evidence="14" id="KW-0472">Membrane</keyword>
<dbReference type="SUPFAM" id="SSF46626">
    <property type="entry name" value="Cytochrome c"/>
    <property type="match status" value="1"/>
</dbReference>
<dbReference type="EMBL" id="QEAP01000004">
    <property type="protein sequence ID" value="TPX78450.1"/>
    <property type="molecule type" value="Genomic_DNA"/>
</dbReference>
<dbReference type="Gene3D" id="1.10.760.10">
    <property type="entry name" value="Cytochrome c-like domain"/>
    <property type="match status" value="1"/>
</dbReference>
<evidence type="ECO:0000256" key="14">
    <source>
        <dbReference type="ARBA" id="ARBA00023136"/>
    </source>
</evidence>
<proteinExistence type="inferred from homology"/>
<dbReference type="GO" id="GO:0046872">
    <property type="term" value="F:metal ion binding"/>
    <property type="evidence" value="ECO:0007669"/>
    <property type="project" value="UniProtKB-KW"/>
</dbReference>
<keyword evidence="19" id="KW-1185">Reference proteome</keyword>
<evidence type="ECO:0000313" key="18">
    <source>
        <dbReference type="EMBL" id="TPX78450.1"/>
    </source>
</evidence>
<dbReference type="GO" id="GO:0006122">
    <property type="term" value="P:mitochondrial electron transport, ubiquinol to cytochrome c"/>
    <property type="evidence" value="ECO:0007669"/>
    <property type="project" value="TreeGrafter"/>
</dbReference>
<keyword evidence="10" id="KW-0249">Electron transport</keyword>
<dbReference type="GO" id="GO:0008121">
    <property type="term" value="F:quinol-cytochrome-c reductase activity"/>
    <property type="evidence" value="ECO:0007669"/>
    <property type="project" value="UniProtKB-EC"/>
</dbReference>
<comment type="similarity">
    <text evidence="2">Belongs to the cytochrome c family.</text>
</comment>
<reference evidence="18 19" key="1">
    <citation type="journal article" date="2019" name="Sci. Rep.">
        <title>Comparative genomics of chytrid fungi reveal insights into the obligate biotrophic and pathogenic lifestyle of Synchytrium endobioticum.</title>
        <authorList>
            <person name="van de Vossenberg B.T.L.H."/>
            <person name="Warris S."/>
            <person name="Nguyen H.D.T."/>
            <person name="van Gent-Pelzer M.P.E."/>
            <person name="Joly D.L."/>
            <person name="van de Geest H.C."/>
            <person name="Bonants P.J.M."/>
            <person name="Smith D.S."/>
            <person name="Levesque C.A."/>
            <person name="van der Lee T.A.J."/>
        </authorList>
    </citation>
    <scope>NUCLEOTIDE SEQUENCE [LARGE SCALE GENOMIC DNA]</scope>
    <source>
        <strain evidence="18 19">CBS 675.73</strain>
    </source>
</reference>
<dbReference type="STRING" id="246404.A0A507FSB3"/>
<evidence type="ECO:0000256" key="6">
    <source>
        <dbReference type="ARBA" id="ARBA00022660"/>
    </source>
</evidence>
<name>A0A507FSB3_9FUNG</name>
<feature type="domain" description="Cytochrome c" evidence="17">
    <location>
        <begin position="97"/>
        <end position="249"/>
    </location>
</feature>
<evidence type="ECO:0000256" key="11">
    <source>
        <dbReference type="ARBA" id="ARBA00022989"/>
    </source>
</evidence>
<dbReference type="InterPro" id="IPR036909">
    <property type="entry name" value="Cyt_c-like_dom_sf"/>
</dbReference>
<dbReference type="PANTHER" id="PTHR10266:SF3">
    <property type="entry name" value="CYTOCHROME C1, HEME PROTEIN, MITOCHONDRIAL"/>
    <property type="match status" value="1"/>
</dbReference>
<evidence type="ECO:0000256" key="1">
    <source>
        <dbReference type="ARBA" id="ARBA00004273"/>
    </source>
</evidence>
<dbReference type="GO" id="GO:0020037">
    <property type="term" value="F:heme binding"/>
    <property type="evidence" value="ECO:0007669"/>
    <property type="project" value="InterPro"/>
</dbReference>
<dbReference type="InterPro" id="IPR021157">
    <property type="entry name" value="Cyt_c1_TM_anchor_C"/>
</dbReference>
<dbReference type="GO" id="GO:0005743">
    <property type="term" value="C:mitochondrial inner membrane"/>
    <property type="evidence" value="ECO:0007669"/>
    <property type="project" value="UniProtKB-SubCell"/>
</dbReference>
<evidence type="ECO:0000256" key="9">
    <source>
        <dbReference type="ARBA" id="ARBA00022792"/>
    </source>
</evidence>
<dbReference type="InterPro" id="IPR002326">
    <property type="entry name" value="Cyt_c1"/>
</dbReference>
<dbReference type="Gene3D" id="1.20.5.100">
    <property type="entry name" value="Cytochrome c1, transmembrane anchor, C-terminal"/>
    <property type="match status" value="1"/>
</dbReference>